<evidence type="ECO:0000256" key="7">
    <source>
        <dbReference type="SAM" id="SignalP"/>
    </source>
</evidence>
<evidence type="ECO:0000256" key="6">
    <source>
        <dbReference type="PROSITE-ProRule" id="PRU00433"/>
    </source>
</evidence>
<feature type="signal peptide" evidence="7">
    <location>
        <begin position="1"/>
        <end position="21"/>
    </location>
</feature>
<keyword evidence="10" id="KW-1185">Reference proteome</keyword>
<keyword evidence="2 6" id="KW-0349">Heme</keyword>
<name>A0ABP3Q7H3_9PROT</name>
<evidence type="ECO:0000256" key="1">
    <source>
        <dbReference type="ARBA" id="ARBA00022448"/>
    </source>
</evidence>
<evidence type="ECO:0000256" key="3">
    <source>
        <dbReference type="ARBA" id="ARBA00022723"/>
    </source>
</evidence>
<dbReference type="InterPro" id="IPR002327">
    <property type="entry name" value="Cyt_c_1A/1B"/>
</dbReference>
<evidence type="ECO:0000313" key="9">
    <source>
        <dbReference type="EMBL" id="GAA0582107.1"/>
    </source>
</evidence>
<dbReference type="PANTHER" id="PTHR11961">
    <property type="entry name" value="CYTOCHROME C"/>
    <property type="match status" value="1"/>
</dbReference>
<dbReference type="PROSITE" id="PS51007">
    <property type="entry name" value="CYTC"/>
    <property type="match status" value="1"/>
</dbReference>
<feature type="chain" id="PRO_5045789749" description="Cytochrome c domain-containing protein" evidence="7">
    <location>
        <begin position="22"/>
        <end position="123"/>
    </location>
</feature>
<dbReference type="InterPro" id="IPR036909">
    <property type="entry name" value="Cyt_c-like_dom_sf"/>
</dbReference>
<dbReference type="SUPFAM" id="SSF46626">
    <property type="entry name" value="Cytochrome c"/>
    <property type="match status" value="1"/>
</dbReference>
<gene>
    <name evidence="9" type="ORF">GCM10008942_33780</name>
</gene>
<evidence type="ECO:0000259" key="8">
    <source>
        <dbReference type="PROSITE" id="PS51007"/>
    </source>
</evidence>
<dbReference type="Proteomes" id="UP001499951">
    <property type="component" value="Unassembled WGS sequence"/>
</dbReference>
<organism evidence="9 10">
    <name type="scientific">Rhizomicrobium electricum</name>
    <dbReference type="NCBI Taxonomy" id="480070"/>
    <lineage>
        <taxon>Bacteria</taxon>
        <taxon>Pseudomonadati</taxon>
        <taxon>Pseudomonadota</taxon>
        <taxon>Alphaproteobacteria</taxon>
        <taxon>Micropepsales</taxon>
        <taxon>Micropepsaceae</taxon>
        <taxon>Rhizomicrobium</taxon>
    </lineage>
</organism>
<evidence type="ECO:0000313" key="10">
    <source>
        <dbReference type="Proteomes" id="UP001499951"/>
    </source>
</evidence>
<dbReference type="RefSeq" id="WP_208393870.1">
    <property type="nucleotide sequence ID" value="NZ_BAAADD010000009.1"/>
</dbReference>
<dbReference type="Pfam" id="PF00034">
    <property type="entry name" value="Cytochrom_C"/>
    <property type="match status" value="1"/>
</dbReference>
<keyword evidence="4" id="KW-0249">Electron transport</keyword>
<keyword evidence="1" id="KW-0813">Transport</keyword>
<accession>A0ABP3Q7H3</accession>
<evidence type="ECO:0000256" key="2">
    <source>
        <dbReference type="ARBA" id="ARBA00022617"/>
    </source>
</evidence>
<evidence type="ECO:0000256" key="4">
    <source>
        <dbReference type="ARBA" id="ARBA00022982"/>
    </source>
</evidence>
<dbReference type="InterPro" id="IPR009056">
    <property type="entry name" value="Cyt_c-like_dom"/>
</dbReference>
<sequence>MLRYGFAALAALIGITHNAAAAGNAKHGEQVFGRCAQCHNAKKGGGNGLGPNLSGVAGRKAASLPNFYYSPALKNSGIVWTDAKLKLWLANPQKLVPGTRMAFAGLKQPQDVDDVIAYLHSKK</sequence>
<keyword evidence="7" id="KW-0732">Signal</keyword>
<comment type="caution">
    <text evidence="9">The sequence shown here is derived from an EMBL/GenBank/DDBJ whole genome shotgun (WGS) entry which is preliminary data.</text>
</comment>
<protein>
    <recommendedName>
        <fullName evidence="8">Cytochrome c domain-containing protein</fullName>
    </recommendedName>
</protein>
<reference evidence="10" key="1">
    <citation type="journal article" date="2019" name="Int. J. Syst. Evol. Microbiol.">
        <title>The Global Catalogue of Microorganisms (GCM) 10K type strain sequencing project: providing services to taxonomists for standard genome sequencing and annotation.</title>
        <authorList>
            <consortium name="The Broad Institute Genomics Platform"/>
            <consortium name="The Broad Institute Genome Sequencing Center for Infectious Disease"/>
            <person name="Wu L."/>
            <person name="Ma J."/>
        </authorList>
    </citation>
    <scope>NUCLEOTIDE SEQUENCE [LARGE SCALE GENOMIC DNA]</scope>
    <source>
        <strain evidence="10">JCM 15089</strain>
    </source>
</reference>
<dbReference type="EMBL" id="BAAADD010000009">
    <property type="protein sequence ID" value="GAA0582107.1"/>
    <property type="molecule type" value="Genomic_DNA"/>
</dbReference>
<evidence type="ECO:0000256" key="5">
    <source>
        <dbReference type="ARBA" id="ARBA00023004"/>
    </source>
</evidence>
<dbReference type="PRINTS" id="PR00604">
    <property type="entry name" value="CYTCHRMECIAB"/>
</dbReference>
<keyword evidence="3 6" id="KW-0479">Metal-binding</keyword>
<proteinExistence type="predicted"/>
<keyword evidence="5 6" id="KW-0408">Iron</keyword>
<feature type="domain" description="Cytochrome c" evidence="8">
    <location>
        <begin position="23"/>
        <end position="123"/>
    </location>
</feature>
<dbReference type="Gene3D" id="1.10.760.10">
    <property type="entry name" value="Cytochrome c-like domain"/>
    <property type="match status" value="1"/>
</dbReference>